<dbReference type="InterPro" id="IPR037066">
    <property type="entry name" value="Plug_dom_sf"/>
</dbReference>
<sequence length="993" mass="109708">MKNGVKLLLYWGAYVLICLLFIETGYGQSRSLVTGTVVNEANKPLAGVTVNADENGNQAQRQTTATDANGMFRFTDLKVGIPYNLSFTYLGYHPQELPEFIVKSGDNNSVLIRMKISEATNLSEVVVVGYGTQKKQNITGSIATVKAEDLTDVASPNVGSLLQGKVAGLEVSNSSGQPGAMPKVKVRGISSISASQVPIWVVDGVIQHDVPNLNPQDIESISVLKDAASAALYGSRGANGVIVVTTKAAKAGITTVNFSGKTGISVFNTGQFNVMNSQQLYDFWSAFPNTKDIPSWFNSSLTDVNTDWIAMGTQHGVVQDYNLSVSGGTDKTRVYAAGNYFQEKGTVKGMVYDRFTGRLNLDQKLGDKITFSPKLFASYTKTDNRQHDINALFTYLPWDRPYDDKGNVINAQAAGSGWRGRDLSNYYYDLQWNYTQGNRYNAMVNLDFSYKILPFLEFKSTNNLTYLVDKGLIYTDPQSISGQADNGRIKNSNAYRTTRFSNQMLTFNKTFGLHSLNALAAYEYNDYKYDDNSATGIGIVSGITVLSGASKASGVTGTANHYAFQSMLMNANYSYDDRYVLQASFRRDGSSRFGSNTKYGNFFSFSGAWNIHREAFFDSSTVNFLRLKAAYGGVGNTPETLYPQYELFSVNAQYNGTPTVFPSALGNKNLTWEKSYSTNIGVETGLFDRLNLTLELYRKNTSDLLHFVPLPDVSGYKGYWDNIGRVMNKGAELTIDAKLVRGAAFSWDLGFNLGINRNKVMELYGGSRQINGNQVIEEGNDINTWYMRKWMGVNAENGTPQWEIIDNKTGEKSLTGNYAAASLQKVGRATPDYFGGISTKMNYNHFYLTANMAFTKGIQVYNAGRELFDSDGAYATYNQMDLKSGWSRWTADHTNATHPQALFGGNNRSNGTSSRYLEDGSYLRLRNVTLGYKWTGKMLERLKVKGINTNISIDNIFTITNYSGIDPEAAASGGTTSPYPLPKRIMFGLDIQF</sequence>
<dbReference type="InterPro" id="IPR000531">
    <property type="entry name" value="Beta-barrel_TonB"/>
</dbReference>
<gene>
    <name evidence="13" type="ORF">BCY89_00175</name>
</gene>
<dbReference type="Gene3D" id="2.60.40.1120">
    <property type="entry name" value="Carboxypeptidase-like, regulatory domain"/>
    <property type="match status" value="1"/>
</dbReference>
<keyword evidence="2 8" id="KW-0813">Transport</keyword>
<evidence type="ECO:0000256" key="6">
    <source>
        <dbReference type="ARBA" id="ARBA00023136"/>
    </source>
</evidence>
<comment type="caution">
    <text evidence="13">The sequence shown here is derived from an EMBL/GenBank/DDBJ whole genome shotgun (WGS) entry which is preliminary data.</text>
</comment>
<keyword evidence="6 8" id="KW-0472">Membrane</keyword>
<dbReference type="Gene3D" id="2.170.130.10">
    <property type="entry name" value="TonB-dependent receptor, plug domain"/>
    <property type="match status" value="1"/>
</dbReference>
<protein>
    <submittedName>
        <fullName evidence="13">SusC/RagA family TonB-linked outer membrane protein</fullName>
    </submittedName>
</protein>
<evidence type="ECO:0000256" key="8">
    <source>
        <dbReference type="PROSITE-ProRule" id="PRU01360"/>
    </source>
</evidence>
<dbReference type="RefSeq" id="WP_120332372.1">
    <property type="nucleotide sequence ID" value="NZ_MCAQ01000001.1"/>
</dbReference>
<comment type="subcellular location">
    <subcellularLocation>
        <location evidence="1 8">Cell outer membrane</location>
        <topology evidence="1 8">Multi-pass membrane protein</topology>
    </subcellularLocation>
</comment>
<dbReference type="InterPro" id="IPR036942">
    <property type="entry name" value="Beta-barrel_TonB_sf"/>
</dbReference>
<dbReference type="Pfam" id="PF13620">
    <property type="entry name" value="CarboxypepD_reg"/>
    <property type="match status" value="1"/>
</dbReference>
<dbReference type="GO" id="GO:0009279">
    <property type="term" value="C:cell outer membrane"/>
    <property type="evidence" value="ECO:0007669"/>
    <property type="project" value="UniProtKB-SubCell"/>
</dbReference>
<dbReference type="PROSITE" id="PS52016">
    <property type="entry name" value="TONB_DEPENDENT_REC_3"/>
    <property type="match status" value="1"/>
</dbReference>
<keyword evidence="7 8" id="KW-0998">Cell outer membrane</keyword>
<keyword evidence="5 9" id="KW-0798">TonB box</keyword>
<keyword evidence="4 8" id="KW-0812">Transmembrane</keyword>
<dbReference type="AlphaFoldDB" id="A0A420G9Y9"/>
<name>A0A420G9Y9_9SPHI</name>
<dbReference type="InterPro" id="IPR023997">
    <property type="entry name" value="TonB-dep_OMP_SusC/RagA_CS"/>
</dbReference>
<dbReference type="SUPFAM" id="SSF49464">
    <property type="entry name" value="Carboxypeptidase regulatory domain-like"/>
    <property type="match status" value="1"/>
</dbReference>
<dbReference type="InterPro" id="IPR008969">
    <property type="entry name" value="CarboxyPept-like_regulatory"/>
</dbReference>
<keyword evidence="10" id="KW-1133">Transmembrane helix</keyword>
<evidence type="ECO:0000256" key="10">
    <source>
        <dbReference type="SAM" id="Phobius"/>
    </source>
</evidence>
<evidence type="ECO:0000256" key="4">
    <source>
        <dbReference type="ARBA" id="ARBA00022692"/>
    </source>
</evidence>
<evidence type="ECO:0000256" key="5">
    <source>
        <dbReference type="ARBA" id="ARBA00023077"/>
    </source>
</evidence>
<dbReference type="Pfam" id="PF07715">
    <property type="entry name" value="Plug"/>
    <property type="match status" value="1"/>
</dbReference>
<feature type="transmembrane region" description="Helical" evidence="10">
    <location>
        <begin position="7"/>
        <end position="26"/>
    </location>
</feature>
<dbReference type="Pfam" id="PF00593">
    <property type="entry name" value="TonB_dep_Rec_b-barrel"/>
    <property type="match status" value="1"/>
</dbReference>
<dbReference type="SUPFAM" id="SSF56935">
    <property type="entry name" value="Porins"/>
    <property type="match status" value="1"/>
</dbReference>
<evidence type="ECO:0000256" key="1">
    <source>
        <dbReference type="ARBA" id="ARBA00004571"/>
    </source>
</evidence>
<comment type="similarity">
    <text evidence="8 9">Belongs to the TonB-dependent receptor family.</text>
</comment>
<dbReference type="InterPro" id="IPR023996">
    <property type="entry name" value="TonB-dep_OMP_SusC/RagA"/>
</dbReference>
<keyword evidence="14" id="KW-1185">Reference proteome</keyword>
<dbReference type="FunFam" id="2.170.130.10:FF:000003">
    <property type="entry name" value="SusC/RagA family TonB-linked outer membrane protein"/>
    <property type="match status" value="1"/>
</dbReference>
<evidence type="ECO:0000256" key="9">
    <source>
        <dbReference type="RuleBase" id="RU003357"/>
    </source>
</evidence>
<organism evidence="13 14">
    <name type="scientific">Sphingobacterium siyangense</name>
    <dbReference type="NCBI Taxonomy" id="459529"/>
    <lineage>
        <taxon>Bacteria</taxon>
        <taxon>Pseudomonadati</taxon>
        <taxon>Bacteroidota</taxon>
        <taxon>Sphingobacteriia</taxon>
        <taxon>Sphingobacteriales</taxon>
        <taxon>Sphingobacteriaceae</taxon>
        <taxon>Sphingobacterium</taxon>
    </lineage>
</organism>
<proteinExistence type="inferred from homology"/>
<feature type="domain" description="TonB-dependent receptor-like beta-barrel" evidence="11">
    <location>
        <begin position="381"/>
        <end position="955"/>
    </location>
</feature>
<evidence type="ECO:0000259" key="12">
    <source>
        <dbReference type="Pfam" id="PF07715"/>
    </source>
</evidence>
<feature type="domain" description="TonB-dependent receptor plug" evidence="12">
    <location>
        <begin position="134"/>
        <end position="241"/>
    </location>
</feature>
<keyword evidence="3 8" id="KW-1134">Transmembrane beta strand</keyword>
<evidence type="ECO:0000313" key="13">
    <source>
        <dbReference type="EMBL" id="RKF41967.1"/>
    </source>
</evidence>
<dbReference type="InterPro" id="IPR012910">
    <property type="entry name" value="Plug_dom"/>
</dbReference>
<evidence type="ECO:0000256" key="7">
    <source>
        <dbReference type="ARBA" id="ARBA00023237"/>
    </source>
</evidence>
<dbReference type="EMBL" id="MCAQ01000001">
    <property type="protein sequence ID" value="RKF41967.1"/>
    <property type="molecule type" value="Genomic_DNA"/>
</dbReference>
<dbReference type="Proteomes" id="UP000286402">
    <property type="component" value="Unassembled WGS sequence"/>
</dbReference>
<evidence type="ECO:0000313" key="14">
    <source>
        <dbReference type="Proteomes" id="UP000286402"/>
    </source>
</evidence>
<evidence type="ECO:0000259" key="11">
    <source>
        <dbReference type="Pfam" id="PF00593"/>
    </source>
</evidence>
<dbReference type="Gene3D" id="2.40.170.20">
    <property type="entry name" value="TonB-dependent receptor, beta-barrel domain"/>
    <property type="match status" value="1"/>
</dbReference>
<accession>A0A420G9Y9</accession>
<dbReference type="InterPro" id="IPR039426">
    <property type="entry name" value="TonB-dep_rcpt-like"/>
</dbReference>
<dbReference type="NCBIfam" id="TIGR04056">
    <property type="entry name" value="OMP_RagA_SusC"/>
    <property type="match status" value="1"/>
</dbReference>
<evidence type="ECO:0000256" key="2">
    <source>
        <dbReference type="ARBA" id="ARBA00022448"/>
    </source>
</evidence>
<evidence type="ECO:0000256" key="3">
    <source>
        <dbReference type="ARBA" id="ARBA00022452"/>
    </source>
</evidence>
<reference evidence="13 14" key="1">
    <citation type="submission" date="2016-07" db="EMBL/GenBank/DDBJ databases">
        <title>Genome analysis of Sphingobacterium siyangense T12B17.</title>
        <authorList>
            <person name="Xu D."/>
            <person name="Su Y."/>
            <person name="Zheng S."/>
        </authorList>
    </citation>
    <scope>NUCLEOTIDE SEQUENCE [LARGE SCALE GENOMIC DNA]</scope>
    <source>
        <strain evidence="13 14">T12B17</strain>
    </source>
</reference>
<dbReference type="NCBIfam" id="TIGR04057">
    <property type="entry name" value="SusC_RagA_signa"/>
    <property type="match status" value="1"/>
</dbReference>